<dbReference type="PANTHER" id="PTHR11941">
    <property type="entry name" value="ENOYL-COA HYDRATASE-RELATED"/>
    <property type="match status" value="1"/>
</dbReference>
<dbReference type="InterPro" id="IPR001753">
    <property type="entry name" value="Enoyl-CoA_hydra/iso"/>
</dbReference>
<dbReference type="RefSeq" id="WP_115089557.1">
    <property type="nucleotide sequence ID" value="NZ_CBCSFG010000017.1"/>
</dbReference>
<protein>
    <submittedName>
        <fullName evidence="4">Methylmalonyl-CoA decarboxylase</fullName>
        <ecNumber evidence="4">4.1.1.41</ecNumber>
    </submittedName>
</protein>
<dbReference type="CDD" id="cd06558">
    <property type="entry name" value="crotonase-like"/>
    <property type="match status" value="1"/>
</dbReference>
<dbReference type="EMBL" id="UIDD01000013">
    <property type="protein sequence ID" value="SUQ65953.1"/>
    <property type="molecule type" value="Genomic_DNA"/>
</dbReference>
<dbReference type="Proteomes" id="UP000255177">
    <property type="component" value="Unassembled WGS sequence"/>
</dbReference>
<dbReference type="PROSITE" id="PS00166">
    <property type="entry name" value="ENOYL_COA_HYDRATASE"/>
    <property type="match status" value="1"/>
</dbReference>
<accession>A0A380T7G2</accession>
<dbReference type="InterPro" id="IPR014748">
    <property type="entry name" value="Enoyl-CoA_hydra_C"/>
</dbReference>
<evidence type="ECO:0000256" key="2">
    <source>
        <dbReference type="ARBA" id="ARBA00023239"/>
    </source>
</evidence>
<comment type="similarity">
    <text evidence="1 3">Belongs to the enoyl-CoA hydratase/isomerase family.</text>
</comment>
<evidence type="ECO:0000256" key="3">
    <source>
        <dbReference type="RuleBase" id="RU003707"/>
    </source>
</evidence>
<keyword evidence="2 4" id="KW-0456">Lyase</keyword>
<dbReference type="Gene3D" id="3.90.226.10">
    <property type="entry name" value="2-enoyl-CoA Hydratase, Chain A, domain 1"/>
    <property type="match status" value="1"/>
</dbReference>
<dbReference type="PANTHER" id="PTHR11941:SF54">
    <property type="entry name" value="ENOYL-COA HYDRATASE, MITOCHONDRIAL"/>
    <property type="match status" value="1"/>
</dbReference>
<reference evidence="5" key="1">
    <citation type="submission" date="2018-07" db="EMBL/GenBank/DDBJ databases">
        <authorList>
            <person name="Blom J."/>
        </authorList>
    </citation>
    <scope>NUCLEOTIDE SEQUENCE [LARGE SCALE GENOMIC DNA]</scope>
    <source>
        <strain evidence="5">CCOS 864</strain>
    </source>
</reference>
<evidence type="ECO:0000313" key="5">
    <source>
        <dbReference type="Proteomes" id="UP000255177"/>
    </source>
</evidence>
<dbReference type="Pfam" id="PF00378">
    <property type="entry name" value="ECH_1"/>
    <property type="match status" value="1"/>
</dbReference>
<dbReference type="EC" id="4.1.1.41" evidence="4"/>
<dbReference type="GO" id="GO:0016829">
    <property type="term" value="F:lyase activity"/>
    <property type="evidence" value="ECO:0007669"/>
    <property type="project" value="UniProtKB-KW"/>
</dbReference>
<dbReference type="GO" id="GO:0006635">
    <property type="term" value="P:fatty acid beta-oxidation"/>
    <property type="evidence" value="ECO:0007669"/>
    <property type="project" value="TreeGrafter"/>
</dbReference>
<sequence length="267" mass="28877">MSQNDVSPLLSVSVLQGRIGTIAMSNPGCRNALSCELLTALDQQLVSFAEQRIAVVILGCDPLQGVWSAGHDITEVLAERDPVAHGKPLDRLLRRVRAYPGVVIAKVSGSVWGAAVDLVMSCDLVVADRSASFTMTPSNLGVPYTTSGLLRFMHNLPIHVLKEMFFCASPLDADRALQFGVINRLTSPEQLDDVAHAMAVQIAAKAPLAVQAVKEQLRILEDLQPMPVEAMERIAELRRQACESSDLREGVEAFLERRPPVFTGAGA</sequence>
<dbReference type="Gene3D" id="1.10.12.10">
    <property type="entry name" value="Lyase 2-enoyl-coa Hydratase, Chain A, domain 2"/>
    <property type="match status" value="1"/>
</dbReference>
<dbReference type="InterPro" id="IPR029045">
    <property type="entry name" value="ClpP/crotonase-like_dom_sf"/>
</dbReference>
<dbReference type="AlphaFoldDB" id="A0A380T7G2"/>
<dbReference type="SUPFAM" id="SSF52096">
    <property type="entry name" value="ClpP/crotonase"/>
    <property type="match status" value="1"/>
</dbReference>
<dbReference type="NCBIfam" id="NF008506">
    <property type="entry name" value="PRK11423.1"/>
    <property type="match status" value="1"/>
</dbReference>
<gene>
    <name evidence="4" type="primary">scpB</name>
    <name evidence="4" type="ORF">CCOS864_05433</name>
</gene>
<proteinExistence type="inferred from homology"/>
<name>A0A380T7G2_9PSED</name>
<organism evidence="4 5">
    <name type="scientific">Pseudomonas wadenswilerensis</name>
    <dbReference type="NCBI Taxonomy" id="1785161"/>
    <lineage>
        <taxon>Bacteria</taxon>
        <taxon>Pseudomonadati</taxon>
        <taxon>Pseudomonadota</taxon>
        <taxon>Gammaproteobacteria</taxon>
        <taxon>Pseudomonadales</taxon>
        <taxon>Pseudomonadaceae</taxon>
        <taxon>Pseudomonas</taxon>
    </lineage>
</organism>
<evidence type="ECO:0000256" key="1">
    <source>
        <dbReference type="ARBA" id="ARBA00005254"/>
    </source>
</evidence>
<keyword evidence="5" id="KW-1185">Reference proteome</keyword>
<dbReference type="InterPro" id="IPR018376">
    <property type="entry name" value="Enoyl-CoA_hyd/isom_CS"/>
</dbReference>
<evidence type="ECO:0000313" key="4">
    <source>
        <dbReference type="EMBL" id="SUQ65953.1"/>
    </source>
</evidence>